<evidence type="ECO:0000256" key="1">
    <source>
        <dbReference type="SAM" id="Coils"/>
    </source>
</evidence>
<dbReference type="Proteomes" id="UP000049127">
    <property type="component" value="Unassembled WGS sequence"/>
</dbReference>
<dbReference type="AlphaFoldDB" id="A0A0C7QS01"/>
<dbReference type="EMBL" id="CEKZ01000003">
    <property type="protein sequence ID" value="CEQ03270.1"/>
    <property type="molecule type" value="Genomic_DNA"/>
</dbReference>
<dbReference type="OrthoDB" id="9927439at2"/>
<dbReference type="RefSeq" id="WP_055333807.1">
    <property type="nucleotide sequence ID" value="NZ_CDNF01000003.1"/>
</dbReference>
<sequence>MAMFFLDFFKGSKKKIKDEINELKLEKECLEREFDKHHNKYEELWRQYHSNEMNYTSAMKVDNKCYELKARIKEIEKKIKELEEKL</sequence>
<evidence type="ECO:0000313" key="2">
    <source>
        <dbReference type="EMBL" id="CEQ03270.1"/>
    </source>
</evidence>
<feature type="coiled-coil region" evidence="1">
    <location>
        <begin position="6"/>
        <end position="85"/>
    </location>
</feature>
<organism evidence="2 3">
    <name type="scientific">Paraclostridium sordellii</name>
    <name type="common">Clostridium sordellii</name>
    <dbReference type="NCBI Taxonomy" id="1505"/>
    <lineage>
        <taxon>Bacteria</taxon>
        <taxon>Bacillati</taxon>
        <taxon>Bacillota</taxon>
        <taxon>Clostridia</taxon>
        <taxon>Peptostreptococcales</taxon>
        <taxon>Peptostreptococcaceae</taxon>
        <taxon>Paraclostridium</taxon>
    </lineage>
</organism>
<keyword evidence="1" id="KW-0175">Coiled coil</keyword>
<protein>
    <submittedName>
        <fullName evidence="2">Uncharacterized protein</fullName>
    </submittedName>
</protein>
<name>A0A0C7QS01_PARSO</name>
<gene>
    <name evidence="2" type="ORF">R28058_10031</name>
</gene>
<accession>A0A0C7QS01</accession>
<proteinExistence type="predicted"/>
<reference evidence="2 3" key="1">
    <citation type="submission" date="2015-01" db="EMBL/GenBank/DDBJ databases">
        <authorList>
            <person name="Aslett A.Martin."/>
            <person name="De Silva Nishadi"/>
        </authorList>
    </citation>
    <scope>NUCLEOTIDE SEQUENCE [LARGE SCALE GENOMIC DNA]</scope>
    <source>
        <strain evidence="2 3">R28058</strain>
    </source>
</reference>
<evidence type="ECO:0000313" key="3">
    <source>
        <dbReference type="Proteomes" id="UP000049127"/>
    </source>
</evidence>